<dbReference type="RefSeq" id="WP_006691910.1">
    <property type="nucleotide sequence ID" value="NZ_JH376797.1"/>
</dbReference>
<keyword evidence="2" id="KW-1185">Reference proteome</keyword>
<dbReference type="OrthoDB" id="9837299at2"/>
<dbReference type="PATRIC" id="fig|679201.3.peg.465"/>
<name>G5GMH9_9FIRM</name>
<accession>G5GMH9</accession>
<comment type="caution">
    <text evidence="1">The sequence shown here is derived from an EMBL/GenBank/DDBJ whole genome shotgun (WGS) entry which is preliminary data.</text>
</comment>
<dbReference type="STRING" id="679201.HMPREF9334_00460"/>
<gene>
    <name evidence="1" type="ORF">HMPREF9334_00460</name>
</gene>
<protein>
    <submittedName>
        <fullName evidence="1">Uncharacterized protein</fullName>
    </submittedName>
</protein>
<dbReference type="Proteomes" id="UP000004129">
    <property type="component" value="Unassembled WGS sequence"/>
</dbReference>
<organism evidence="1 2">
    <name type="scientific">Selenomonas infelix ATCC 43532</name>
    <dbReference type="NCBI Taxonomy" id="679201"/>
    <lineage>
        <taxon>Bacteria</taxon>
        <taxon>Bacillati</taxon>
        <taxon>Bacillota</taxon>
        <taxon>Negativicutes</taxon>
        <taxon>Selenomonadales</taxon>
        <taxon>Selenomonadaceae</taxon>
        <taxon>Selenomonas</taxon>
    </lineage>
</organism>
<reference evidence="1 2" key="1">
    <citation type="submission" date="2011-08" db="EMBL/GenBank/DDBJ databases">
        <title>The Genome Sequence of Selenomonas infelix ATCC 43532.</title>
        <authorList>
            <consortium name="The Broad Institute Genome Sequencing Platform"/>
            <person name="Earl A."/>
            <person name="Ward D."/>
            <person name="Feldgarden M."/>
            <person name="Gevers D."/>
            <person name="Izard J."/>
            <person name="Blanton J.M."/>
            <person name="Baranova O.V."/>
            <person name="Dewhirst F.E."/>
            <person name="Young S.K."/>
            <person name="Zeng Q."/>
            <person name="Gargeya S."/>
            <person name="Fitzgerald M."/>
            <person name="Haas B."/>
            <person name="Abouelleil A."/>
            <person name="Alvarado L."/>
            <person name="Arachchi H.M."/>
            <person name="Berlin A."/>
            <person name="Brown A."/>
            <person name="Chapman S.B."/>
            <person name="Chen Z."/>
            <person name="Dunbar C."/>
            <person name="Freedman E."/>
            <person name="Gearin G."/>
            <person name="Gellesch M."/>
            <person name="Goldberg J."/>
            <person name="Griggs A."/>
            <person name="Gujja S."/>
            <person name="Heiman D."/>
            <person name="Howarth C."/>
            <person name="Larson L."/>
            <person name="Lui A."/>
            <person name="MacDonald P.J.P."/>
            <person name="Montmayeur A."/>
            <person name="Murphy C."/>
            <person name="Neiman D."/>
            <person name="Pearson M."/>
            <person name="Priest M."/>
            <person name="Roberts A."/>
            <person name="Saif S."/>
            <person name="Shea T."/>
            <person name="Shenoy N."/>
            <person name="Sisk P."/>
            <person name="Stolte C."/>
            <person name="Sykes S."/>
            <person name="Wortman J."/>
            <person name="Nusbaum C."/>
            <person name="Birren B."/>
        </authorList>
    </citation>
    <scope>NUCLEOTIDE SEQUENCE [LARGE SCALE GENOMIC DNA]</scope>
    <source>
        <strain evidence="1 2">ATCC 43532</strain>
    </source>
</reference>
<proteinExistence type="predicted"/>
<sequence>MTNCEKLYNYFLEHPKASADEVMEALNWERKQVSKYKHRLKERGFIDVDAIEGVKILRPYRKEDKNNPIHDYKQDAYMEAADACLDRIHDPETTIPQLIELIRELRMVLKAIIPA</sequence>
<dbReference type="AlphaFoldDB" id="G5GMH9"/>
<evidence type="ECO:0000313" key="1">
    <source>
        <dbReference type="EMBL" id="EHG21757.1"/>
    </source>
</evidence>
<dbReference type="HOGENOM" id="CLU_2107328_0_0_9"/>
<dbReference type="EMBL" id="ACZM01000004">
    <property type="protein sequence ID" value="EHG21757.1"/>
    <property type="molecule type" value="Genomic_DNA"/>
</dbReference>
<evidence type="ECO:0000313" key="2">
    <source>
        <dbReference type="Proteomes" id="UP000004129"/>
    </source>
</evidence>